<evidence type="ECO:0000313" key="8">
    <source>
        <dbReference type="EMBL" id="SPO25941.1"/>
    </source>
</evidence>
<dbReference type="SUPFAM" id="SSF57756">
    <property type="entry name" value="Retrovirus zinc finger-like domains"/>
    <property type="match status" value="1"/>
</dbReference>
<reference evidence="8 9" key="1">
    <citation type="submission" date="2018-03" db="EMBL/GenBank/DDBJ databases">
        <authorList>
            <person name="Guldener U."/>
        </authorList>
    </citation>
    <scope>NUCLEOTIDE SEQUENCE [LARGE SCALE GENOMIC DNA]</scope>
    <source>
        <strain evidence="8 9">NBRC100155</strain>
    </source>
</reference>
<evidence type="ECO:0000259" key="6">
    <source>
        <dbReference type="Pfam" id="PF04677"/>
    </source>
</evidence>
<feature type="region of interest" description="Disordered" evidence="5">
    <location>
        <begin position="194"/>
        <end position="214"/>
    </location>
</feature>
<organism evidence="8 9">
    <name type="scientific">Ustilago trichophora</name>
    <dbReference type="NCBI Taxonomy" id="86804"/>
    <lineage>
        <taxon>Eukaryota</taxon>
        <taxon>Fungi</taxon>
        <taxon>Dikarya</taxon>
        <taxon>Basidiomycota</taxon>
        <taxon>Ustilaginomycotina</taxon>
        <taxon>Ustilaginomycetes</taxon>
        <taxon>Ustilaginales</taxon>
        <taxon>Ustilaginaceae</taxon>
        <taxon>Ustilago</taxon>
    </lineage>
</organism>
<dbReference type="PANTHER" id="PTHR12072">
    <property type="entry name" value="CWF19, CELL CYCLE CONTROL PROTEIN"/>
    <property type="match status" value="1"/>
</dbReference>
<dbReference type="Proteomes" id="UP000324022">
    <property type="component" value="Unassembled WGS sequence"/>
</dbReference>
<dbReference type="OrthoDB" id="444325at2759"/>
<evidence type="ECO:0008006" key="10">
    <source>
        <dbReference type="Google" id="ProtNLM"/>
    </source>
</evidence>
<sequence length="796" mass="86577">MQEKVLVVGPVSGRLTDLVSKISAIQSKHGPFGALFILGDLFDPDPTQSQLQQQQSDLLEGTLKLPIPTYFYQGTCPLPQLVSEKVAEASSNNAKRVPEGLVQVTDNLYYARGKSGVFVTSSGFRVAFVGGVWDSQHYAAAEGAGKDFDAEEWFETSEQRSADEAVSHITPSTIHRLLAHPSFRLPLPSSSTAPIPAAGAGGRPGSLAAARASASQTQAKEAAQNAAVSLLGSRPPIDLLLTNCWPTGVTLFSTSANPADPTEGLPDATARMWGSPAIARLATHACPRYHFSLGPSSSEADLPVGISEETLATGAFWERAPYVTSLASYLPTPPSQATPQERREVERLKSVTRFVSLAKFANAKKRRWFLALNLTPADQQKGEPVTVPGNATQSPYHVPSAREGGGKRQAQGANGGMDMDAGPNFRFSEPKPKRQRGEESDSNDVPPPGYVCRICNVEGHFIRACPSKQAPSASTGSNSLPLPSSSTTTTTTTSSSSNENNSGWARSTIPLPPGLPSKPNFSTHQKRQLIPVGPTNCWFCLSNPTVAKSLIVTIGAESYLVFPKGPFSHPSINSIPHNACHLLIVPLTHTSNLLPPTHPVLGSKDDKKEKNEEGEERRRVQVEMEETKAAVRQLWSEKGHVMLEWTLVRVRTSSRMTHFQTQLLALLSAVVQENDLVQQLDDALETLVQGKVIRNRTEIESYFSTGTDTESREEQQEDGYFHLILHDKDKKEWLVPLNTSSRFPVQFVRTTLAKLLNLPHLADWKTAQSDEEKQDGEKAEKQRSAALRALLLSQTS</sequence>
<feature type="domain" description="Zinc knuckle CX2CX3GHX4C" evidence="7">
    <location>
        <begin position="447"/>
        <end position="466"/>
    </location>
</feature>
<dbReference type="InterPro" id="IPR025829">
    <property type="entry name" value="Zn_knuckle_CX2CX3GHX4C"/>
</dbReference>
<proteinExistence type="predicted"/>
<feature type="compositionally biased region" description="Basic and acidic residues" evidence="5">
    <location>
        <begin position="603"/>
        <end position="623"/>
    </location>
</feature>
<protein>
    <recommendedName>
        <fullName evidence="10">CCHC-type domain-containing protein</fullName>
    </recommendedName>
</protein>
<keyword evidence="2" id="KW-0479">Metal-binding</keyword>
<feature type="region of interest" description="Disordered" evidence="5">
    <location>
        <begin position="379"/>
        <end position="449"/>
    </location>
</feature>
<dbReference type="InterPro" id="IPR006768">
    <property type="entry name" value="Cwf19-like_C_dom-1"/>
</dbReference>
<dbReference type="Gene3D" id="4.10.60.10">
    <property type="entry name" value="Zinc finger, CCHC-type"/>
    <property type="match status" value="1"/>
</dbReference>
<feature type="compositionally biased region" description="Low complexity" evidence="5">
    <location>
        <begin position="474"/>
        <end position="503"/>
    </location>
</feature>
<name>A0A5C3E8S0_9BASI</name>
<dbReference type="InterPro" id="IPR036875">
    <property type="entry name" value="Znf_CCHC_sf"/>
</dbReference>
<dbReference type="GO" id="GO:0003676">
    <property type="term" value="F:nucleic acid binding"/>
    <property type="evidence" value="ECO:0007669"/>
    <property type="project" value="InterPro"/>
</dbReference>
<dbReference type="GO" id="GO:0008270">
    <property type="term" value="F:zinc ion binding"/>
    <property type="evidence" value="ECO:0007669"/>
    <property type="project" value="UniProtKB-KW"/>
</dbReference>
<feature type="compositionally biased region" description="Low complexity" evidence="5">
    <location>
        <begin position="205"/>
        <end position="214"/>
    </location>
</feature>
<dbReference type="InterPro" id="IPR040194">
    <property type="entry name" value="Cwf19-like"/>
</dbReference>
<feature type="domain" description="Cwf19-like C-terminal" evidence="6">
    <location>
        <begin position="531"/>
        <end position="664"/>
    </location>
</feature>
<dbReference type="GO" id="GO:0061632">
    <property type="term" value="F:RNA lariat debranching enzyme activator activity"/>
    <property type="evidence" value="ECO:0007669"/>
    <property type="project" value="TreeGrafter"/>
</dbReference>
<feature type="region of interest" description="Disordered" evidence="5">
    <location>
        <begin position="595"/>
        <end position="623"/>
    </location>
</feature>
<evidence type="ECO:0000256" key="5">
    <source>
        <dbReference type="SAM" id="MobiDB-lite"/>
    </source>
</evidence>
<evidence type="ECO:0000256" key="3">
    <source>
        <dbReference type="ARBA" id="ARBA00022771"/>
    </source>
</evidence>
<dbReference type="Pfam" id="PF13696">
    <property type="entry name" value="zf-CCHC_2"/>
    <property type="match status" value="1"/>
</dbReference>
<dbReference type="Pfam" id="PF04677">
    <property type="entry name" value="CwfJ_C_1"/>
    <property type="match status" value="1"/>
</dbReference>
<gene>
    <name evidence="8" type="ORF">UTRI_03306</name>
</gene>
<feature type="compositionally biased region" description="Basic and acidic residues" evidence="5">
    <location>
        <begin position="428"/>
        <end position="439"/>
    </location>
</feature>
<keyword evidence="1" id="KW-0507">mRNA processing</keyword>
<dbReference type="GO" id="GO:0071014">
    <property type="term" value="C:post-mRNA release spliceosomal complex"/>
    <property type="evidence" value="ECO:0007669"/>
    <property type="project" value="TreeGrafter"/>
</dbReference>
<dbReference type="EMBL" id="OOIN01000012">
    <property type="protein sequence ID" value="SPO25941.1"/>
    <property type="molecule type" value="Genomic_DNA"/>
</dbReference>
<evidence type="ECO:0000313" key="9">
    <source>
        <dbReference type="Proteomes" id="UP000324022"/>
    </source>
</evidence>
<keyword evidence="4" id="KW-0862">Zinc</keyword>
<accession>A0A5C3E8S0</accession>
<dbReference type="GO" id="GO:0000398">
    <property type="term" value="P:mRNA splicing, via spliceosome"/>
    <property type="evidence" value="ECO:0007669"/>
    <property type="project" value="TreeGrafter"/>
</dbReference>
<keyword evidence="9" id="KW-1185">Reference proteome</keyword>
<feature type="region of interest" description="Disordered" evidence="5">
    <location>
        <begin position="467"/>
        <end position="526"/>
    </location>
</feature>
<evidence type="ECO:0000256" key="2">
    <source>
        <dbReference type="ARBA" id="ARBA00022723"/>
    </source>
</evidence>
<keyword evidence="3" id="KW-0863">Zinc-finger</keyword>
<evidence type="ECO:0000256" key="1">
    <source>
        <dbReference type="ARBA" id="ARBA00022664"/>
    </source>
</evidence>
<dbReference type="AlphaFoldDB" id="A0A5C3E8S0"/>
<dbReference type="PANTHER" id="PTHR12072:SF4">
    <property type="entry name" value="CWF19-LIKE PROTEIN 1"/>
    <property type="match status" value="1"/>
</dbReference>
<evidence type="ECO:0000256" key="4">
    <source>
        <dbReference type="ARBA" id="ARBA00022833"/>
    </source>
</evidence>
<evidence type="ECO:0000259" key="7">
    <source>
        <dbReference type="Pfam" id="PF13696"/>
    </source>
</evidence>